<dbReference type="EMBL" id="CP014907">
    <property type="protein sequence ID" value="ANZ58721.1"/>
    <property type="molecule type" value="Genomic_DNA"/>
</dbReference>
<comment type="similarity">
    <text evidence="2">Belongs to the resistance-nodulation-cell division (RND) (TC 2.A.6) family. MmpL subfamily.</text>
</comment>
<evidence type="ECO:0000313" key="10">
    <source>
        <dbReference type="EMBL" id="ANZ58721.1"/>
    </source>
</evidence>
<dbReference type="InterPro" id="IPR050545">
    <property type="entry name" value="Mycobact_MmpL"/>
</dbReference>
<feature type="transmembrane region" description="Helical" evidence="8">
    <location>
        <begin position="12"/>
        <end position="30"/>
    </location>
</feature>
<feature type="coiled-coil region" evidence="7">
    <location>
        <begin position="77"/>
        <end position="104"/>
    </location>
</feature>
<dbReference type="Gene3D" id="1.20.1640.10">
    <property type="entry name" value="Multidrug efflux transporter AcrB transmembrane domain"/>
    <property type="match status" value="1"/>
</dbReference>
<protein>
    <recommendedName>
        <fullName evidence="9">Membrane transport protein MMPL domain-containing protein</fullName>
    </recommendedName>
</protein>
<keyword evidence="4 8" id="KW-0812">Transmembrane</keyword>
<accession>A0AB33BBZ9</accession>
<feature type="transmembrane region" description="Helical" evidence="8">
    <location>
        <begin position="233"/>
        <end position="253"/>
    </location>
</feature>
<dbReference type="Proteomes" id="UP000093346">
    <property type="component" value="Chromosome"/>
</dbReference>
<evidence type="ECO:0000256" key="6">
    <source>
        <dbReference type="ARBA" id="ARBA00023136"/>
    </source>
</evidence>
<dbReference type="GeneID" id="61249447"/>
<dbReference type="KEGG" id="lle:AYR59_00950"/>
<evidence type="ECO:0000259" key="9">
    <source>
        <dbReference type="Pfam" id="PF03176"/>
    </source>
</evidence>
<dbReference type="RefSeq" id="WP_054646621.1">
    <property type="nucleotide sequence ID" value="NZ_CP014872.1"/>
</dbReference>
<organism evidence="10 11">
    <name type="scientific">Fructilactobacillus lindneri</name>
    <dbReference type="NCBI Taxonomy" id="53444"/>
    <lineage>
        <taxon>Bacteria</taxon>
        <taxon>Bacillati</taxon>
        <taxon>Bacillota</taxon>
        <taxon>Bacilli</taxon>
        <taxon>Lactobacillales</taxon>
        <taxon>Lactobacillaceae</taxon>
        <taxon>Fructilactobacillus</taxon>
    </lineage>
</organism>
<name>A0AB33BBZ9_9LACO</name>
<evidence type="ECO:0000256" key="2">
    <source>
        <dbReference type="ARBA" id="ARBA00010157"/>
    </source>
</evidence>
<dbReference type="InterPro" id="IPR004869">
    <property type="entry name" value="MMPL_dom"/>
</dbReference>
<sequence length="583" mass="66435">MKKPFRFLYEKSVIPFFIWTLTTICALLFLPNLTHLVETQNIPFNLPAKQVKINWGNHLDHARPLTVVYSNHNHRLSQHNNKQIDSIERKIQEHKQELGILKLVSTKTSPYSHHVFSSSDKKVLLLELWVPKNKLQHPNFINKIQHQCNINGLETHITSPELINHSIAENTIQKSKVAVLTTFCFALIFFLIVFKSILLPILSIIPLGISYIVSLSIIANLSQRQIIPFSANIPLLVALTVLLLGTVTTFLIYHRLTVSLTNNLGRKKRRKYALAALIIPLILIVSVISLAFLSFHWFDFLPIKALSNLIIPILITTIATISLNSIFIKIFQTKLFWPGKPQNKIFTGPIWQRLVKFSLWQPLAGIILLSLISFPLLTKSHFKFNFSNYQIAEKKLIQGQRIIQSHFNFGKSTPVTIYLKNNHKLTNEHDLAVIDHLTTKLQTMKNVASVQSVTQPGGTKVKKYYLQSQLAKFSHSLNRSNQELKLVRQSLHKINQAELNKNTINSQQNELTQLSQSINATLQLSQQESLTTDDANQINFLAVNLGRLNQLNQNGATVSDQFTQYTQTLKALNDNLQTISEKL</sequence>
<feature type="domain" description="Membrane transport protein MMPL" evidence="9">
    <location>
        <begin position="65"/>
        <end position="268"/>
    </location>
</feature>
<feature type="transmembrane region" description="Helical" evidence="8">
    <location>
        <begin position="359"/>
        <end position="377"/>
    </location>
</feature>
<gene>
    <name evidence="10" type="ORF">AYR59_00950</name>
</gene>
<dbReference type="PANTHER" id="PTHR33406">
    <property type="entry name" value="MEMBRANE PROTEIN MJ1562-RELATED"/>
    <property type="match status" value="1"/>
</dbReference>
<dbReference type="AlphaFoldDB" id="A0AB33BBZ9"/>
<reference evidence="10 11" key="1">
    <citation type="submission" date="2016-03" db="EMBL/GenBank/DDBJ databases">
        <title>Pediococcus and Lactobacillus from brewery environment - whole genome sequencing and assembly.</title>
        <authorList>
            <person name="Behr J."/>
            <person name="Geissler A.J."/>
            <person name="Vogel R.F."/>
        </authorList>
    </citation>
    <scope>NUCLEOTIDE SEQUENCE [LARGE SCALE GENOMIC DNA]</scope>
    <source>
        <strain evidence="10 11">TMW 1.481</strain>
    </source>
</reference>
<proteinExistence type="inferred from homology"/>
<evidence type="ECO:0000256" key="3">
    <source>
        <dbReference type="ARBA" id="ARBA00022475"/>
    </source>
</evidence>
<comment type="subcellular location">
    <subcellularLocation>
        <location evidence="1">Cell membrane</location>
        <topology evidence="1">Multi-pass membrane protein</topology>
    </subcellularLocation>
</comment>
<feature type="transmembrane region" description="Helical" evidence="8">
    <location>
        <begin position="201"/>
        <end position="221"/>
    </location>
</feature>
<keyword evidence="7" id="KW-0175">Coiled coil</keyword>
<keyword evidence="5 8" id="KW-1133">Transmembrane helix</keyword>
<evidence type="ECO:0000256" key="1">
    <source>
        <dbReference type="ARBA" id="ARBA00004651"/>
    </source>
</evidence>
<feature type="transmembrane region" description="Helical" evidence="8">
    <location>
        <begin position="309"/>
        <end position="331"/>
    </location>
</feature>
<evidence type="ECO:0000256" key="4">
    <source>
        <dbReference type="ARBA" id="ARBA00022692"/>
    </source>
</evidence>
<dbReference type="PANTHER" id="PTHR33406:SF6">
    <property type="entry name" value="MEMBRANE PROTEIN YDGH-RELATED"/>
    <property type="match status" value="1"/>
</dbReference>
<dbReference type="GO" id="GO:0005886">
    <property type="term" value="C:plasma membrane"/>
    <property type="evidence" value="ECO:0007669"/>
    <property type="project" value="UniProtKB-SubCell"/>
</dbReference>
<dbReference type="SUPFAM" id="SSF82866">
    <property type="entry name" value="Multidrug efflux transporter AcrB transmembrane domain"/>
    <property type="match status" value="1"/>
</dbReference>
<keyword evidence="3" id="KW-1003">Cell membrane</keyword>
<feature type="transmembrane region" description="Helical" evidence="8">
    <location>
        <begin position="177"/>
        <end position="194"/>
    </location>
</feature>
<dbReference type="Pfam" id="PF03176">
    <property type="entry name" value="MMPL"/>
    <property type="match status" value="1"/>
</dbReference>
<feature type="transmembrane region" description="Helical" evidence="8">
    <location>
        <begin position="274"/>
        <end position="297"/>
    </location>
</feature>
<evidence type="ECO:0000256" key="8">
    <source>
        <dbReference type="SAM" id="Phobius"/>
    </source>
</evidence>
<keyword evidence="6 8" id="KW-0472">Membrane</keyword>
<evidence type="ECO:0000313" key="11">
    <source>
        <dbReference type="Proteomes" id="UP000093346"/>
    </source>
</evidence>
<evidence type="ECO:0000256" key="7">
    <source>
        <dbReference type="SAM" id="Coils"/>
    </source>
</evidence>
<evidence type="ECO:0000256" key="5">
    <source>
        <dbReference type="ARBA" id="ARBA00022989"/>
    </source>
</evidence>